<evidence type="ECO:0000259" key="1">
    <source>
        <dbReference type="PROSITE" id="PS50043"/>
    </source>
</evidence>
<dbReference type="CDD" id="cd06170">
    <property type="entry name" value="LuxR_C_like"/>
    <property type="match status" value="1"/>
</dbReference>
<protein>
    <recommendedName>
        <fullName evidence="1">HTH luxR-type domain-containing protein</fullName>
    </recommendedName>
</protein>
<name>A0ABX5QF03_9MICO</name>
<reference evidence="2 3" key="1">
    <citation type="submission" date="2019-01" db="EMBL/GenBank/DDBJ databases">
        <title>Leucobacter muris sp. nov. isolated from the nose of a laboratory mouse.</title>
        <authorList>
            <person name="Benga L."/>
            <person name="Sproeer C."/>
            <person name="Schumann P."/>
            <person name="Verbarg S."/>
            <person name="Bunk B."/>
            <person name="Engelhardt E."/>
            <person name="Benten P.M."/>
            <person name="Sager M."/>
        </authorList>
    </citation>
    <scope>NUCLEOTIDE SEQUENCE [LARGE SCALE GENOMIC DNA]</scope>
    <source>
        <strain evidence="2 3">DSM 101948</strain>
    </source>
</reference>
<dbReference type="Gene3D" id="1.10.10.10">
    <property type="entry name" value="Winged helix-like DNA-binding domain superfamily/Winged helix DNA-binding domain"/>
    <property type="match status" value="1"/>
</dbReference>
<gene>
    <name evidence="2" type="ORF">Leucomu_06675</name>
</gene>
<dbReference type="SUPFAM" id="SSF46894">
    <property type="entry name" value="C-terminal effector domain of the bipartite response regulators"/>
    <property type="match status" value="1"/>
</dbReference>
<dbReference type="SUPFAM" id="SSF52540">
    <property type="entry name" value="P-loop containing nucleoside triphosphate hydrolases"/>
    <property type="match status" value="1"/>
</dbReference>
<proteinExistence type="predicted"/>
<dbReference type="InterPro" id="IPR016032">
    <property type="entry name" value="Sig_transdc_resp-reg_C-effctor"/>
</dbReference>
<dbReference type="Pfam" id="PF00196">
    <property type="entry name" value="GerE"/>
    <property type="match status" value="1"/>
</dbReference>
<dbReference type="RefSeq" id="WP_128386734.1">
    <property type="nucleotide sequence ID" value="NZ_CP035037.1"/>
</dbReference>
<dbReference type="EMBL" id="CP035037">
    <property type="protein sequence ID" value="QAB17647.1"/>
    <property type="molecule type" value="Genomic_DNA"/>
</dbReference>
<dbReference type="InterPro" id="IPR000792">
    <property type="entry name" value="Tscrpt_reg_LuxR_C"/>
</dbReference>
<evidence type="ECO:0000313" key="3">
    <source>
        <dbReference type="Proteomes" id="UP000285768"/>
    </source>
</evidence>
<dbReference type="Proteomes" id="UP000285768">
    <property type="component" value="Chromosome"/>
</dbReference>
<dbReference type="Pfam" id="PF25873">
    <property type="entry name" value="WHD_MalT"/>
    <property type="match status" value="1"/>
</dbReference>
<dbReference type="InterPro" id="IPR027417">
    <property type="entry name" value="P-loop_NTPase"/>
</dbReference>
<dbReference type="SMART" id="SM00421">
    <property type="entry name" value="HTH_LUXR"/>
    <property type="match status" value="1"/>
</dbReference>
<sequence length="845" mass="92855">MVCWGGSGAGKSVAAAQIAVRLSGGDTPAVWVRFGADRSDAAGAWQAILQALVDSGLVPEDSELGRMRGSELPAGVEPLTRAMRAVGRGFPERLVLVLDDLHLVGDGAFEADLLEMLETHRMLSVVVASRSRHARLVDIDARMRVPVREITARELQFGRDEISSLLARRLPELDSAARDRLAVAIERGSGGWPLAAHAAIVERESGRGAAAHRVFVRNHVSRMLAHAGEHGREVLCATALFDEISSGVVARMFQVDEERALEMLEGSSETGFGYWESDAGTRWYRHHDLIREELRRRAEIEVGAVRLRILYRRAAVVFEPIRPFQAVRAALQAEAWDLLEPMLLARSFQRLGRREDLVGEKWLRDIPSAVRDRHPVIAAFALIDEFAYPRGRFDTVINGFKMLTGSRLAEESEKRGLPGAVASALRMVAARLSGNQELALRMADRFEIAIEDFDEATRMTLKRPLWTGTTQAAVTYLHASRFDDVERVLLRCDFDEEETPLGEVHTLALGAFSDAWRGWMLRLGERIEQCESQETPMGWRTSYTGSGYRIAAAVQALEAGDPERAENHLDALVPHEPTIEHWPYLEVLRALVLEECTGSRSALDSFEWRLQQRRRRFATLPAHRRMLAEFRARLQWRAGMVVRGSKPSSADLGSAYAALSRGDDAAARMIVAALQREPGLAGAPRRRTELLLVQAEAERRNGDSGSASDSANAAAGLMREHGLSLPRLAVTDDALHRLAELAPSLAGWVEPTGTAAGVGDEIRALSAAELRALAATVRHGTVPAAAQALFLSTDTVKSHIRRAYRKLGVNSREEAVRMAIEAGMFEGDGGDPTCLGRLSAVTRDG</sequence>
<organism evidence="2 3">
    <name type="scientific">Leucobacter muris</name>
    <dbReference type="NCBI Taxonomy" id="1935379"/>
    <lineage>
        <taxon>Bacteria</taxon>
        <taxon>Bacillati</taxon>
        <taxon>Actinomycetota</taxon>
        <taxon>Actinomycetes</taxon>
        <taxon>Micrococcales</taxon>
        <taxon>Microbacteriaceae</taxon>
        <taxon>Leucobacter</taxon>
    </lineage>
</organism>
<dbReference type="InterPro" id="IPR059106">
    <property type="entry name" value="WHD_MalT"/>
</dbReference>
<dbReference type="InterPro" id="IPR036388">
    <property type="entry name" value="WH-like_DNA-bd_sf"/>
</dbReference>
<keyword evidence="3" id="KW-1185">Reference proteome</keyword>
<evidence type="ECO:0000313" key="2">
    <source>
        <dbReference type="EMBL" id="QAB17647.1"/>
    </source>
</evidence>
<dbReference type="PROSITE" id="PS50043">
    <property type="entry name" value="HTH_LUXR_2"/>
    <property type="match status" value="1"/>
</dbReference>
<accession>A0ABX5QF03</accession>
<feature type="domain" description="HTH luxR-type" evidence="1">
    <location>
        <begin position="758"/>
        <end position="823"/>
    </location>
</feature>